<sequence length="109" mass="13096">MPRRKKRPLPDIRPLIAPLQEEFQVRFFSLQEIPQAVAWAERGHIAIHENYHSRRRRSFHVICGRRDNLVRFCERLGVSPECMTASEYFRFWHLTWFPEPEGRPPGRPC</sequence>
<dbReference type="RefSeq" id="WP_163297911.1">
    <property type="nucleotide sequence ID" value="NZ_JAAGRR010000016.1"/>
</dbReference>
<dbReference type="EMBL" id="JAAGRR010000016">
    <property type="protein sequence ID" value="NDY41755.1"/>
    <property type="molecule type" value="Genomic_DNA"/>
</dbReference>
<gene>
    <name evidence="1" type="ORF">G3N55_02665</name>
</gene>
<reference evidence="1 2" key="1">
    <citation type="submission" date="2020-02" db="EMBL/GenBank/DDBJ databases">
        <title>Comparative genomics of sulfur disproportionating microorganisms.</title>
        <authorList>
            <person name="Ward L.M."/>
            <person name="Bertran E."/>
            <person name="Johnston D.T."/>
        </authorList>
    </citation>
    <scope>NUCLEOTIDE SEQUENCE [LARGE SCALE GENOMIC DNA]</scope>
    <source>
        <strain evidence="1 2">DSM 100025</strain>
    </source>
</reference>
<evidence type="ECO:0000313" key="2">
    <source>
        <dbReference type="Proteomes" id="UP000469346"/>
    </source>
</evidence>
<dbReference type="Proteomes" id="UP000469346">
    <property type="component" value="Unassembled WGS sequence"/>
</dbReference>
<protein>
    <submittedName>
        <fullName evidence="1">Uncharacterized protein</fullName>
    </submittedName>
</protein>
<evidence type="ECO:0000313" key="1">
    <source>
        <dbReference type="EMBL" id="NDY41755.1"/>
    </source>
</evidence>
<keyword evidence="2" id="KW-1185">Reference proteome</keyword>
<proteinExistence type="predicted"/>
<name>A0A6N9TKI3_DISTH</name>
<dbReference type="AlphaFoldDB" id="A0A6N9TKI3"/>
<organism evidence="1 2">
    <name type="scientific">Dissulfurirhabdus thermomarina</name>
    <dbReference type="NCBI Taxonomy" id="1765737"/>
    <lineage>
        <taxon>Bacteria</taxon>
        <taxon>Deltaproteobacteria</taxon>
        <taxon>Dissulfurirhabdaceae</taxon>
        <taxon>Dissulfurirhabdus</taxon>
    </lineage>
</organism>
<comment type="caution">
    <text evidence="1">The sequence shown here is derived from an EMBL/GenBank/DDBJ whole genome shotgun (WGS) entry which is preliminary data.</text>
</comment>
<accession>A0A6N9TKI3</accession>